<feature type="region of interest" description="Disordered" evidence="6">
    <location>
        <begin position="49"/>
        <end position="71"/>
    </location>
</feature>
<dbReference type="InterPro" id="IPR050979">
    <property type="entry name" value="LD-transpeptidase"/>
</dbReference>
<evidence type="ECO:0000256" key="5">
    <source>
        <dbReference type="ARBA" id="ARBA00023316"/>
    </source>
</evidence>
<accession>A0A0F9VPT6</accession>
<dbReference type="InterPro" id="IPR036366">
    <property type="entry name" value="PGBDSf"/>
</dbReference>
<gene>
    <name evidence="8" type="ORF">LCGC14_0379850</name>
</gene>
<comment type="pathway">
    <text evidence="1">Cell wall biogenesis; peptidoglycan biosynthesis.</text>
</comment>
<proteinExistence type="predicted"/>
<dbReference type="Gene3D" id="2.40.440.10">
    <property type="entry name" value="L,D-transpeptidase catalytic domain-like"/>
    <property type="match status" value="1"/>
</dbReference>
<feature type="compositionally biased region" description="Low complexity" evidence="6">
    <location>
        <begin position="49"/>
        <end position="58"/>
    </location>
</feature>
<evidence type="ECO:0000313" key="8">
    <source>
        <dbReference type="EMBL" id="KKN75481.1"/>
    </source>
</evidence>
<dbReference type="PROSITE" id="PS52029">
    <property type="entry name" value="LD_TPASE"/>
    <property type="match status" value="1"/>
</dbReference>
<dbReference type="EMBL" id="LAZR01000309">
    <property type="protein sequence ID" value="KKN75481.1"/>
    <property type="molecule type" value="Genomic_DNA"/>
</dbReference>
<dbReference type="CDD" id="cd16913">
    <property type="entry name" value="YkuD_like"/>
    <property type="match status" value="1"/>
</dbReference>
<keyword evidence="2" id="KW-0808">Transferase</keyword>
<evidence type="ECO:0000259" key="7">
    <source>
        <dbReference type="PROSITE" id="PS52029"/>
    </source>
</evidence>
<dbReference type="InterPro" id="IPR005490">
    <property type="entry name" value="LD_TPept_cat_dom"/>
</dbReference>
<evidence type="ECO:0000256" key="3">
    <source>
        <dbReference type="ARBA" id="ARBA00022960"/>
    </source>
</evidence>
<evidence type="ECO:0000256" key="4">
    <source>
        <dbReference type="ARBA" id="ARBA00022984"/>
    </source>
</evidence>
<keyword evidence="4" id="KW-0573">Peptidoglycan synthesis</keyword>
<dbReference type="GO" id="GO:0005576">
    <property type="term" value="C:extracellular region"/>
    <property type="evidence" value="ECO:0007669"/>
    <property type="project" value="TreeGrafter"/>
</dbReference>
<dbReference type="GO" id="GO:0071555">
    <property type="term" value="P:cell wall organization"/>
    <property type="evidence" value="ECO:0007669"/>
    <property type="project" value="UniProtKB-KW"/>
</dbReference>
<dbReference type="SUPFAM" id="SSF141523">
    <property type="entry name" value="L,D-transpeptidase catalytic domain-like"/>
    <property type="match status" value="1"/>
</dbReference>
<dbReference type="InterPro" id="IPR002477">
    <property type="entry name" value="Peptidoglycan-bd-like"/>
</dbReference>
<comment type="caution">
    <text evidence="8">The sequence shown here is derived from an EMBL/GenBank/DDBJ whole genome shotgun (WGS) entry which is preliminary data.</text>
</comment>
<sequence length="413" mass="43263">MKILSIAAASGILAFLSTPTSIAAPVSLSKEAIEAATFMDWQSRQTDAKAVAASAKSDPTLPEAQSLPAGETPAIVPPADHGAADAAADGVDTAAPPVVEVTGEPGMVVETPSFSTDIPDEAGLENADQQVAPDPFLIRIQVLLGRTHASPGVIDGFFGDNTRKAVRAYEMMRGLPVDGEPDADLWTVLAVDEGEAMQTYAITAEDVAGRYVEAIPEDYGQRAEMEWLGYHDAAEMLAEKFHMDENLLRALNPGADFSKAGTTILVADPGKAPTTKVARIVVDKTAGRLVAYDHDGEIVLANPATIGSTATPSPSGTMKVNALASDPTYSYNPKINFQQGENAEPLTLPPGPNGPVGSMWIDLSKPSYGIHGTAEPSKIGKTNSNGCVRLTNWDAEALAKLVEPGQTVVEFTG</sequence>
<reference evidence="8" key="1">
    <citation type="journal article" date="2015" name="Nature">
        <title>Complex archaea that bridge the gap between prokaryotes and eukaryotes.</title>
        <authorList>
            <person name="Spang A."/>
            <person name="Saw J.H."/>
            <person name="Jorgensen S.L."/>
            <person name="Zaremba-Niedzwiedzka K."/>
            <person name="Martijn J."/>
            <person name="Lind A.E."/>
            <person name="van Eijk R."/>
            <person name="Schleper C."/>
            <person name="Guy L."/>
            <person name="Ettema T.J."/>
        </authorList>
    </citation>
    <scope>NUCLEOTIDE SEQUENCE</scope>
</reference>
<dbReference type="GO" id="GO:0018104">
    <property type="term" value="P:peptidoglycan-protein cross-linking"/>
    <property type="evidence" value="ECO:0007669"/>
    <property type="project" value="TreeGrafter"/>
</dbReference>
<keyword evidence="5" id="KW-0961">Cell wall biogenesis/degradation</keyword>
<protein>
    <recommendedName>
        <fullName evidence="7">L,D-TPase catalytic domain-containing protein</fullName>
    </recommendedName>
</protein>
<evidence type="ECO:0000256" key="1">
    <source>
        <dbReference type="ARBA" id="ARBA00004752"/>
    </source>
</evidence>
<name>A0A0F9VPT6_9ZZZZ</name>
<evidence type="ECO:0000256" key="2">
    <source>
        <dbReference type="ARBA" id="ARBA00022679"/>
    </source>
</evidence>
<dbReference type="UniPathway" id="UPA00219"/>
<keyword evidence="3" id="KW-0133">Cell shape</keyword>
<dbReference type="AlphaFoldDB" id="A0A0F9VPT6"/>
<dbReference type="SUPFAM" id="SSF47090">
    <property type="entry name" value="PGBD-like"/>
    <property type="match status" value="1"/>
</dbReference>
<organism evidence="8">
    <name type="scientific">marine sediment metagenome</name>
    <dbReference type="NCBI Taxonomy" id="412755"/>
    <lineage>
        <taxon>unclassified sequences</taxon>
        <taxon>metagenomes</taxon>
        <taxon>ecological metagenomes</taxon>
    </lineage>
</organism>
<dbReference type="GO" id="GO:0071972">
    <property type="term" value="F:peptidoglycan L,D-transpeptidase activity"/>
    <property type="evidence" value="ECO:0007669"/>
    <property type="project" value="TreeGrafter"/>
</dbReference>
<dbReference type="PANTHER" id="PTHR30582">
    <property type="entry name" value="L,D-TRANSPEPTIDASE"/>
    <property type="match status" value="1"/>
</dbReference>
<dbReference type="GO" id="GO:0008360">
    <property type="term" value="P:regulation of cell shape"/>
    <property type="evidence" value="ECO:0007669"/>
    <property type="project" value="UniProtKB-KW"/>
</dbReference>
<dbReference type="Pfam" id="PF03734">
    <property type="entry name" value="YkuD"/>
    <property type="match status" value="1"/>
</dbReference>
<dbReference type="InterPro" id="IPR036365">
    <property type="entry name" value="PGBD-like_sf"/>
</dbReference>
<dbReference type="Pfam" id="PF01471">
    <property type="entry name" value="PG_binding_1"/>
    <property type="match status" value="1"/>
</dbReference>
<dbReference type="InterPro" id="IPR038063">
    <property type="entry name" value="Transpep_catalytic_dom"/>
</dbReference>
<dbReference type="GO" id="GO:0016740">
    <property type="term" value="F:transferase activity"/>
    <property type="evidence" value="ECO:0007669"/>
    <property type="project" value="UniProtKB-KW"/>
</dbReference>
<dbReference type="PANTHER" id="PTHR30582:SF30">
    <property type="entry name" value="BLR4375 PROTEIN"/>
    <property type="match status" value="1"/>
</dbReference>
<evidence type="ECO:0000256" key="6">
    <source>
        <dbReference type="SAM" id="MobiDB-lite"/>
    </source>
</evidence>
<dbReference type="Gene3D" id="1.10.101.10">
    <property type="entry name" value="PGBD-like superfamily/PGBD"/>
    <property type="match status" value="1"/>
</dbReference>
<feature type="domain" description="L,D-TPase catalytic" evidence="7">
    <location>
        <begin position="278"/>
        <end position="411"/>
    </location>
</feature>